<evidence type="ECO:0000313" key="3">
    <source>
        <dbReference type="Proteomes" id="UP000466039"/>
    </source>
</evidence>
<sequence length="62" mass="6617">MPNGNPSPDTQPTLTHPCPFCEARPGQPCRDMIGDQARVVGPHLTRIAAAVDPQTVRRGGAR</sequence>
<dbReference type="Pfam" id="PF24623">
    <property type="entry name" value="Phage_zn_bind_8"/>
    <property type="match status" value="1"/>
</dbReference>
<accession>A0AAD1MZ24</accession>
<keyword evidence="3" id="KW-1185">Reference proteome</keyword>
<feature type="domain" description="DNA-binding phage zinc finger" evidence="1">
    <location>
        <begin position="11"/>
        <end position="56"/>
    </location>
</feature>
<evidence type="ECO:0000313" key="2">
    <source>
        <dbReference type="EMBL" id="BBZ60145.1"/>
    </source>
</evidence>
<reference evidence="2 3" key="1">
    <citation type="journal article" date="2019" name="Emerg. Microbes Infect.">
        <title>Comprehensive subspecies identification of 175 nontuberculous mycobacteria species based on 7547 genomic profiles.</title>
        <authorList>
            <person name="Matsumoto Y."/>
            <person name="Kinjo T."/>
            <person name="Motooka D."/>
            <person name="Nabeya D."/>
            <person name="Jung N."/>
            <person name="Uechi K."/>
            <person name="Horii T."/>
            <person name="Iida T."/>
            <person name="Fujita J."/>
            <person name="Nakamura S."/>
        </authorList>
    </citation>
    <scope>NUCLEOTIDE SEQUENCE [LARGE SCALE GENOMIC DNA]</scope>
    <source>
        <strain evidence="2 3">JCM 15658</strain>
    </source>
</reference>
<dbReference type="AlphaFoldDB" id="A0AAD1MZ24"/>
<dbReference type="EMBL" id="AP022617">
    <property type="protein sequence ID" value="BBZ60145.1"/>
    <property type="molecule type" value="Genomic_DNA"/>
</dbReference>
<dbReference type="InterPro" id="IPR056911">
    <property type="entry name" value="Phage_Znf_bind_put"/>
</dbReference>
<dbReference type="Proteomes" id="UP000466039">
    <property type="component" value="Chromosome"/>
</dbReference>
<gene>
    <name evidence="2" type="ORF">MMON_14460</name>
</gene>
<protein>
    <recommendedName>
        <fullName evidence="1">DNA-binding phage zinc finger domain-containing protein</fullName>
    </recommendedName>
</protein>
<proteinExistence type="predicted"/>
<evidence type="ECO:0000259" key="1">
    <source>
        <dbReference type="Pfam" id="PF24623"/>
    </source>
</evidence>
<organism evidence="2 3">
    <name type="scientific">Mycolicibacterium monacense</name>
    <name type="common">Mycobacterium monacense</name>
    <dbReference type="NCBI Taxonomy" id="85693"/>
    <lineage>
        <taxon>Bacteria</taxon>
        <taxon>Bacillati</taxon>
        <taxon>Actinomycetota</taxon>
        <taxon>Actinomycetes</taxon>
        <taxon>Mycobacteriales</taxon>
        <taxon>Mycobacteriaceae</taxon>
        <taxon>Mycolicibacterium</taxon>
    </lineage>
</organism>
<name>A0AAD1MZ24_MYCMB</name>